<protein>
    <submittedName>
        <fullName evidence="4">S-layer homology domain-containing protein</fullName>
    </submittedName>
</protein>
<evidence type="ECO:0000256" key="2">
    <source>
        <dbReference type="SAM" id="SignalP"/>
    </source>
</evidence>
<dbReference type="InterPro" id="IPR001119">
    <property type="entry name" value="SLH_dom"/>
</dbReference>
<feature type="chain" id="PRO_5045126941" evidence="2">
    <location>
        <begin position="27"/>
        <end position="364"/>
    </location>
</feature>
<dbReference type="RefSeq" id="WP_262427422.1">
    <property type="nucleotide sequence ID" value="NZ_JACRTJ010000015.1"/>
</dbReference>
<evidence type="ECO:0000256" key="1">
    <source>
        <dbReference type="ARBA" id="ARBA00022737"/>
    </source>
</evidence>
<dbReference type="PROSITE" id="PS51272">
    <property type="entry name" value="SLH"/>
    <property type="match status" value="1"/>
</dbReference>
<feature type="domain" description="SLH" evidence="3">
    <location>
        <begin position="77"/>
        <end position="140"/>
    </location>
</feature>
<organism evidence="4 5">
    <name type="scientific">Enterocloster hominis</name>
    <name type="common">ex Liu et al. 2021</name>
    <dbReference type="NCBI Taxonomy" id="2763663"/>
    <lineage>
        <taxon>Bacteria</taxon>
        <taxon>Bacillati</taxon>
        <taxon>Bacillota</taxon>
        <taxon>Clostridia</taxon>
        <taxon>Lachnospirales</taxon>
        <taxon>Lachnospiraceae</taxon>
        <taxon>Enterocloster</taxon>
    </lineage>
</organism>
<accession>A0ABR7NSB1</accession>
<evidence type="ECO:0000313" key="5">
    <source>
        <dbReference type="Proteomes" id="UP000647491"/>
    </source>
</evidence>
<evidence type="ECO:0000313" key="4">
    <source>
        <dbReference type="EMBL" id="MBC8599010.1"/>
    </source>
</evidence>
<dbReference type="Pfam" id="PF00395">
    <property type="entry name" value="SLH"/>
    <property type="match status" value="1"/>
</dbReference>
<keyword evidence="1" id="KW-0677">Repeat</keyword>
<keyword evidence="2" id="KW-0732">Signal</keyword>
<feature type="signal peptide" evidence="2">
    <location>
        <begin position="1"/>
        <end position="26"/>
    </location>
</feature>
<evidence type="ECO:0000259" key="3">
    <source>
        <dbReference type="PROSITE" id="PS51272"/>
    </source>
</evidence>
<comment type="caution">
    <text evidence="4">The sequence shown here is derived from an EMBL/GenBank/DDBJ whole genome shotgun (WGS) entry which is preliminary data.</text>
</comment>
<dbReference type="Proteomes" id="UP000647491">
    <property type="component" value="Unassembled WGS sequence"/>
</dbReference>
<keyword evidence="5" id="KW-1185">Reference proteome</keyword>
<sequence>MNRGKAMAVLAAVCAVSAGMTATAYGAESTFEMKKKVVSLLGILTTSDRNAEVTREEFAGMLVKASSQRQSYGAAVTGAVFADVAADSQYASAIRTASSNEWMSGFLGGNFKPEEGVTLRDAAKGVLGLLGYTNEDFSGNLNGNRMAEFSALSLDSGIFRNQDEVLTREDCIHLFYNLMKAQMKEGGQYGSKVFDLTYNSDGEVNTSSILDNSLKGPKILNQGSRNLKHLVPFSLDKAVMFLNGESSDEIEINDYATVVYYHEETKTIFAYSSDGENKGATDGRIKAIYYSASDPFTPVSVVLNSHDQDNSEDGDVFTINGSELQYLFSVYGDYGVGDDVAIVWEKSGTEENPTYTVVDVVGDE</sequence>
<dbReference type="EMBL" id="JACRTJ010000015">
    <property type="protein sequence ID" value="MBC8599010.1"/>
    <property type="molecule type" value="Genomic_DNA"/>
</dbReference>
<name>A0ABR7NSB1_9FIRM</name>
<gene>
    <name evidence="4" type="ORF">H8708_07165</name>
</gene>
<reference evidence="4 5" key="1">
    <citation type="submission" date="2020-08" db="EMBL/GenBank/DDBJ databases">
        <title>Genome public.</title>
        <authorList>
            <person name="Liu C."/>
            <person name="Sun Q."/>
        </authorList>
    </citation>
    <scope>NUCLEOTIDE SEQUENCE [LARGE SCALE GENOMIC DNA]</scope>
    <source>
        <strain evidence="4 5">BX10</strain>
    </source>
</reference>
<proteinExistence type="predicted"/>